<dbReference type="AlphaFoldDB" id="A0A8J2NP80"/>
<keyword evidence="2" id="KW-1185">Reference proteome</keyword>
<reference evidence="1" key="1">
    <citation type="submission" date="2021-06" db="EMBL/GenBank/DDBJ databases">
        <authorList>
            <person name="Hodson N. C."/>
            <person name="Mongue J. A."/>
            <person name="Jaron S. K."/>
        </authorList>
    </citation>
    <scope>NUCLEOTIDE SEQUENCE</scope>
</reference>
<dbReference type="OrthoDB" id="5296at2759"/>
<proteinExistence type="predicted"/>
<name>A0A8J2NP80_9HEXA</name>
<organism evidence="1 2">
    <name type="scientific">Allacma fusca</name>
    <dbReference type="NCBI Taxonomy" id="39272"/>
    <lineage>
        <taxon>Eukaryota</taxon>
        <taxon>Metazoa</taxon>
        <taxon>Ecdysozoa</taxon>
        <taxon>Arthropoda</taxon>
        <taxon>Hexapoda</taxon>
        <taxon>Collembola</taxon>
        <taxon>Symphypleona</taxon>
        <taxon>Sminthuridae</taxon>
        <taxon>Allacma</taxon>
    </lineage>
</organism>
<feature type="non-terminal residue" evidence="1">
    <location>
        <position position="1"/>
    </location>
</feature>
<gene>
    <name evidence="1" type="ORF">AFUS01_LOCUS6397</name>
</gene>
<evidence type="ECO:0000313" key="1">
    <source>
        <dbReference type="EMBL" id="CAG7716913.1"/>
    </source>
</evidence>
<dbReference type="EMBL" id="CAJVCH010042063">
    <property type="protein sequence ID" value="CAG7716913.1"/>
    <property type="molecule type" value="Genomic_DNA"/>
</dbReference>
<comment type="caution">
    <text evidence="1">The sequence shown here is derived from an EMBL/GenBank/DDBJ whole genome shotgun (WGS) entry which is preliminary data.</text>
</comment>
<dbReference type="Proteomes" id="UP000708208">
    <property type="component" value="Unassembled WGS sequence"/>
</dbReference>
<evidence type="ECO:0000313" key="2">
    <source>
        <dbReference type="Proteomes" id="UP000708208"/>
    </source>
</evidence>
<protein>
    <submittedName>
        <fullName evidence="1">Uncharacterized protein</fullName>
    </submittedName>
</protein>
<accession>A0A8J2NP80</accession>
<sequence length="42" mass="4184">MGSIGGNEAGGMVPYRCSKAALNAASKSMSVELKRSGIIAVA</sequence>